<dbReference type="AlphaFoldDB" id="A0A9W9A567"/>
<keyword evidence="2" id="KW-1185">Reference proteome</keyword>
<protein>
    <submittedName>
        <fullName evidence="1">Uncharacterized protein</fullName>
    </submittedName>
</protein>
<gene>
    <name evidence="1" type="ORF">J3R30DRAFT_733205</name>
</gene>
<comment type="caution">
    <text evidence="1">The sequence shown here is derived from an EMBL/GenBank/DDBJ whole genome shotgun (WGS) entry which is preliminary data.</text>
</comment>
<dbReference type="OrthoDB" id="2826033at2759"/>
<accession>A0A9W9A567</accession>
<sequence length="206" mass="23713">MDITKFTLRSLYSRDSVSKLSKALKIPELLISHEDTARIHTKDLYNVLSDCEFEERSFITDPFLIPDIPTQATMLFVPALLANCPVLPDGSRSKMFVFRGFWNVSRDTSYSGTKYDWDMMSSLARTRITQFYGGKNRYTRVDLRESYITRYKLVKIYVSFPSRLRANISQPPKDDDPMELHIGDEEGYDRVQIYSDSSEGVTGSSL</sequence>
<name>A0A9W9A567_9AGAR</name>
<organism evidence="1 2">
    <name type="scientific">Lentinula aciculospora</name>
    <dbReference type="NCBI Taxonomy" id="153920"/>
    <lineage>
        <taxon>Eukaryota</taxon>
        <taxon>Fungi</taxon>
        <taxon>Dikarya</taxon>
        <taxon>Basidiomycota</taxon>
        <taxon>Agaricomycotina</taxon>
        <taxon>Agaricomycetes</taxon>
        <taxon>Agaricomycetidae</taxon>
        <taxon>Agaricales</taxon>
        <taxon>Marasmiineae</taxon>
        <taxon>Omphalotaceae</taxon>
        <taxon>Lentinula</taxon>
    </lineage>
</organism>
<reference evidence="1" key="1">
    <citation type="submission" date="2022-08" db="EMBL/GenBank/DDBJ databases">
        <title>A Global Phylogenomic Analysis of the Shiitake Genus Lentinula.</title>
        <authorList>
            <consortium name="DOE Joint Genome Institute"/>
            <person name="Sierra-Patev S."/>
            <person name="Min B."/>
            <person name="Naranjo-Ortiz M."/>
            <person name="Looney B."/>
            <person name="Konkel Z."/>
            <person name="Slot J.C."/>
            <person name="Sakamoto Y."/>
            <person name="Steenwyk J.L."/>
            <person name="Rokas A."/>
            <person name="Carro J."/>
            <person name="Camarero S."/>
            <person name="Ferreira P."/>
            <person name="Molpeceres G."/>
            <person name="Ruiz-Duenas F.J."/>
            <person name="Serrano A."/>
            <person name="Henrissat B."/>
            <person name="Drula E."/>
            <person name="Hughes K.W."/>
            <person name="Mata J.L."/>
            <person name="Ishikawa N.K."/>
            <person name="Vargas-Isla R."/>
            <person name="Ushijima S."/>
            <person name="Smith C.A."/>
            <person name="Ahrendt S."/>
            <person name="Andreopoulos W."/>
            <person name="He G."/>
            <person name="Labutti K."/>
            <person name="Lipzen A."/>
            <person name="Ng V."/>
            <person name="Riley R."/>
            <person name="Sandor L."/>
            <person name="Barry K."/>
            <person name="Martinez A.T."/>
            <person name="Xiao Y."/>
            <person name="Gibbons J.G."/>
            <person name="Terashima K."/>
            <person name="Grigoriev I.V."/>
            <person name="Hibbett D.S."/>
        </authorList>
    </citation>
    <scope>NUCLEOTIDE SEQUENCE</scope>
    <source>
        <strain evidence="1">JLM2183</strain>
    </source>
</reference>
<dbReference type="EMBL" id="JAOTPV010000017">
    <property type="protein sequence ID" value="KAJ4473824.1"/>
    <property type="molecule type" value="Genomic_DNA"/>
</dbReference>
<dbReference type="Proteomes" id="UP001150266">
    <property type="component" value="Unassembled WGS sequence"/>
</dbReference>
<evidence type="ECO:0000313" key="1">
    <source>
        <dbReference type="EMBL" id="KAJ4473824.1"/>
    </source>
</evidence>
<proteinExistence type="predicted"/>
<evidence type="ECO:0000313" key="2">
    <source>
        <dbReference type="Proteomes" id="UP001150266"/>
    </source>
</evidence>